<keyword evidence="4 8" id="KW-1133">Transmembrane helix</keyword>
<feature type="compositionally biased region" description="Low complexity" evidence="7">
    <location>
        <begin position="1"/>
        <end position="20"/>
    </location>
</feature>
<evidence type="ECO:0000256" key="2">
    <source>
        <dbReference type="ARBA" id="ARBA00009457"/>
    </source>
</evidence>
<keyword evidence="5 6" id="KW-0472">Membrane</keyword>
<dbReference type="GO" id="GO:0005783">
    <property type="term" value="C:endoplasmic reticulum"/>
    <property type="evidence" value="ECO:0007669"/>
    <property type="project" value="TreeGrafter"/>
</dbReference>
<keyword evidence="3 8" id="KW-0812">Transmembrane</keyword>
<evidence type="ECO:0000256" key="8">
    <source>
        <dbReference type="SAM" id="Phobius"/>
    </source>
</evidence>
<evidence type="ECO:0000256" key="5">
    <source>
        <dbReference type="ARBA" id="ARBA00023136"/>
    </source>
</evidence>
<evidence type="ECO:0000256" key="1">
    <source>
        <dbReference type="ARBA" id="ARBA00004141"/>
    </source>
</evidence>
<evidence type="ECO:0000313" key="9">
    <source>
        <dbReference type="EMBL" id="ONK65835.1"/>
    </source>
</evidence>
<dbReference type="PIRSF" id="PIRSF015840">
    <property type="entry name" value="DUF284_TM_euk"/>
    <property type="match status" value="1"/>
</dbReference>
<evidence type="ECO:0000256" key="3">
    <source>
        <dbReference type="ARBA" id="ARBA00022692"/>
    </source>
</evidence>
<name>A0A5P1EIP9_ASPOF</name>
<protein>
    <recommendedName>
        <fullName evidence="6">ALA-interacting subunit</fullName>
    </recommendedName>
</protein>
<dbReference type="AlphaFoldDB" id="A0A5P1EIP9"/>
<dbReference type="OrthoDB" id="340608at2759"/>
<reference evidence="10" key="1">
    <citation type="journal article" date="2017" name="Nat. Commun.">
        <title>The asparagus genome sheds light on the origin and evolution of a young Y chromosome.</title>
        <authorList>
            <person name="Harkess A."/>
            <person name="Zhou J."/>
            <person name="Xu C."/>
            <person name="Bowers J.E."/>
            <person name="Van der Hulst R."/>
            <person name="Ayyampalayam S."/>
            <person name="Mercati F."/>
            <person name="Riccardi P."/>
            <person name="McKain M.R."/>
            <person name="Kakrana A."/>
            <person name="Tang H."/>
            <person name="Ray J."/>
            <person name="Groenendijk J."/>
            <person name="Arikit S."/>
            <person name="Mathioni S.M."/>
            <person name="Nakano M."/>
            <person name="Shan H."/>
            <person name="Telgmann-Rauber A."/>
            <person name="Kanno A."/>
            <person name="Yue Z."/>
            <person name="Chen H."/>
            <person name="Li W."/>
            <person name="Chen Y."/>
            <person name="Xu X."/>
            <person name="Zhang Y."/>
            <person name="Luo S."/>
            <person name="Chen H."/>
            <person name="Gao J."/>
            <person name="Mao Z."/>
            <person name="Pires J.C."/>
            <person name="Luo M."/>
            <person name="Kudrna D."/>
            <person name="Wing R.A."/>
            <person name="Meyers B.C."/>
            <person name="Yi K."/>
            <person name="Kong H."/>
            <person name="Lavrijsen P."/>
            <person name="Sunseri F."/>
            <person name="Falavigna A."/>
            <person name="Ye Y."/>
            <person name="Leebens-Mack J.H."/>
            <person name="Chen G."/>
        </authorList>
    </citation>
    <scope>NUCLEOTIDE SEQUENCE [LARGE SCALE GENOMIC DNA]</scope>
    <source>
        <strain evidence="10">cv. DH0086</strain>
    </source>
</reference>
<dbReference type="Gramene" id="ONK65835">
    <property type="protein sequence ID" value="ONK65835"/>
    <property type="gene ID" value="A4U43_C06F1460"/>
</dbReference>
<dbReference type="GO" id="GO:0005886">
    <property type="term" value="C:plasma membrane"/>
    <property type="evidence" value="ECO:0007669"/>
    <property type="project" value="TreeGrafter"/>
</dbReference>
<evidence type="ECO:0000313" key="10">
    <source>
        <dbReference type="Proteomes" id="UP000243459"/>
    </source>
</evidence>
<feature type="region of interest" description="Disordered" evidence="7">
    <location>
        <begin position="144"/>
        <end position="166"/>
    </location>
</feature>
<dbReference type="OMA" id="TWNNDQP"/>
<dbReference type="PANTHER" id="PTHR10926:SF0">
    <property type="entry name" value="CDC50, ISOFORM A"/>
    <property type="match status" value="1"/>
</dbReference>
<organism evidence="9 10">
    <name type="scientific">Asparagus officinalis</name>
    <name type="common">Garden asparagus</name>
    <dbReference type="NCBI Taxonomy" id="4686"/>
    <lineage>
        <taxon>Eukaryota</taxon>
        <taxon>Viridiplantae</taxon>
        <taxon>Streptophyta</taxon>
        <taxon>Embryophyta</taxon>
        <taxon>Tracheophyta</taxon>
        <taxon>Spermatophyta</taxon>
        <taxon>Magnoliopsida</taxon>
        <taxon>Liliopsida</taxon>
        <taxon>Asparagales</taxon>
        <taxon>Asparagaceae</taxon>
        <taxon>Asparagoideae</taxon>
        <taxon>Asparagus</taxon>
    </lineage>
</organism>
<feature type="region of interest" description="Disordered" evidence="7">
    <location>
        <begin position="1"/>
        <end position="32"/>
    </location>
</feature>
<accession>A0A5P1EIP9</accession>
<feature type="transmembrane region" description="Helical" evidence="8">
    <location>
        <begin position="311"/>
        <end position="333"/>
    </location>
</feature>
<dbReference type="Proteomes" id="UP000243459">
    <property type="component" value="Chromosome 6"/>
</dbReference>
<comment type="subcellular location">
    <subcellularLocation>
        <location evidence="1">Membrane</location>
        <topology evidence="1">Multi-pass membrane protein</topology>
    </subcellularLocation>
</comment>
<feature type="compositionally biased region" description="Basic and acidic residues" evidence="7">
    <location>
        <begin position="144"/>
        <end position="156"/>
    </location>
</feature>
<dbReference type="EMBL" id="CM007386">
    <property type="protein sequence ID" value="ONK65835.1"/>
    <property type="molecule type" value="Genomic_DNA"/>
</dbReference>
<dbReference type="PANTHER" id="PTHR10926">
    <property type="entry name" value="CELL CYCLE CONTROL PROTEIN 50"/>
    <property type="match status" value="1"/>
</dbReference>
<evidence type="ECO:0000256" key="7">
    <source>
        <dbReference type="SAM" id="MobiDB-lite"/>
    </source>
</evidence>
<dbReference type="GO" id="GO:0005794">
    <property type="term" value="C:Golgi apparatus"/>
    <property type="evidence" value="ECO:0007669"/>
    <property type="project" value="TreeGrafter"/>
</dbReference>
<evidence type="ECO:0000256" key="4">
    <source>
        <dbReference type="ARBA" id="ARBA00022989"/>
    </source>
</evidence>
<feature type="transmembrane region" description="Helical" evidence="8">
    <location>
        <begin position="49"/>
        <end position="71"/>
    </location>
</feature>
<comment type="similarity">
    <text evidence="2 6">Belongs to the CDC50/LEM3 family.</text>
</comment>
<keyword evidence="10" id="KW-1185">Reference proteome</keyword>
<gene>
    <name evidence="9" type="ORF">A4U43_C06F1460</name>
</gene>
<sequence>MMNNSTPTGAGSSSGSGDATAQRKNKRPKYSKFTQQELPACKPILTPQWVISVFAIIGTIFIPIGIASLFASHNVVEIVYRYEEQCLPTNVTNKDSKLAYIQDPTSNKNCTKHLKVEKDMDAPIYVYYQLDNFYQNHRRYVKSRNDDQLRDRKKANSTDGCDPEKTTSNGAPIVPCGLIAWSLFNDTYSFARGKDKLEVNKKDISWKSDRDHKFGKDVFPKNFQNGTLIGGGKLDLNKSLSDQEDLIVWMRTAALPTFRKMYGRIEVDLKANDTIIVHLENNYNTYSFGGKKKLVLSTTTWIGGKNDFLGIAYLTVGGFCFFLALAFTIVYLVKPRKLGDPSYLSWNRNPGGH</sequence>
<evidence type="ECO:0000256" key="6">
    <source>
        <dbReference type="PIRNR" id="PIRNR015840"/>
    </source>
</evidence>
<proteinExistence type="inferred from homology"/>
<dbReference type="InterPro" id="IPR005045">
    <property type="entry name" value="CDC50/LEM3_fam"/>
</dbReference>
<dbReference type="Pfam" id="PF03381">
    <property type="entry name" value="CDC50"/>
    <property type="match status" value="1"/>
</dbReference>